<sequence>MDTSPRIPWYEELDEFLTRCEEPPAPTGDHSHAMVLQLFDLLHQAPDSMRQHFEPPADAVAKPLFESRALEQILLLTTERVGTMTSRSQSGYAIATVALPELGIEKTFSSENCLALAMTGAIAAAALAIIADEPYQRFVGN</sequence>
<reference evidence="1 2" key="1">
    <citation type="submission" date="2021-08" db="EMBL/GenBank/DDBJ databases">
        <title>Comparative Genomics Analysis of the Genus Qipengyuania Reveals Extensive Genetic Diversity and Metabolic Versatility, Including the Description of Fifteen Novel Species.</title>
        <authorList>
            <person name="Liu Y."/>
        </authorList>
    </citation>
    <scope>NUCLEOTIDE SEQUENCE [LARGE SCALE GENOMIC DNA]</scope>
    <source>
        <strain evidence="1 2">6D47A</strain>
    </source>
</reference>
<comment type="caution">
    <text evidence="1">The sequence shown here is derived from an EMBL/GenBank/DDBJ whole genome shotgun (WGS) entry which is preliminary data.</text>
</comment>
<evidence type="ECO:0000313" key="2">
    <source>
        <dbReference type="Proteomes" id="UP000755104"/>
    </source>
</evidence>
<name>A0ABS7J794_9SPHN</name>
<proteinExistence type="predicted"/>
<keyword evidence="2" id="KW-1185">Reference proteome</keyword>
<protein>
    <submittedName>
        <fullName evidence="1">Uncharacterized protein</fullName>
    </submittedName>
</protein>
<evidence type="ECO:0000313" key="1">
    <source>
        <dbReference type="EMBL" id="MBX7483189.1"/>
    </source>
</evidence>
<organism evidence="1 2">
    <name type="scientific">Qipengyuania qiaonensis</name>
    <dbReference type="NCBI Taxonomy" id="2867240"/>
    <lineage>
        <taxon>Bacteria</taxon>
        <taxon>Pseudomonadati</taxon>
        <taxon>Pseudomonadota</taxon>
        <taxon>Alphaproteobacteria</taxon>
        <taxon>Sphingomonadales</taxon>
        <taxon>Erythrobacteraceae</taxon>
        <taxon>Qipengyuania</taxon>
    </lineage>
</organism>
<dbReference type="Proteomes" id="UP000755104">
    <property type="component" value="Unassembled WGS sequence"/>
</dbReference>
<accession>A0ABS7J794</accession>
<dbReference type="RefSeq" id="WP_221558534.1">
    <property type="nucleotide sequence ID" value="NZ_JAIGNO010000007.1"/>
</dbReference>
<dbReference type="EMBL" id="JAIGNO010000007">
    <property type="protein sequence ID" value="MBX7483189.1"/>
    <property type="molecule type" value="Genomic_DNA"/>
</dbReference>
<gene>
    <name evidence="1" type="ORF">K3174_11670</name>
</gene>